<reference evidence="1 2" key="2">
    <citation type="submission" date="2016-12" db="EMBL/GenBank/DDBJ databases">
        <title>Draft Genome Sequence of Cystobacter ferrugineus Strain Cbfe23.</title>
        <authorList>
            <person name="Akbar S."/>
            <person name="Dowd S.E."/>
            <person name="Stevens D.C."/>
        </authorList>
    </citation>
    <scope>NUCLEOTIDE SEQUENCE [LARGE SCALE GENOMIC DNA]</scope>
    <source>
        <strain evidence="1 2">Cbfe23</strain>
    </source>
</reference>
<protein>
    <submittedName>
        <fullName evidence="1">Uncharacterized protein</fullName>
    </submittedName>
</protein>
<gene>
    <name evidence="1" type="ORF">BON30_05105</name>
</gene>
<accession>A0A1L9BK17</accession>
<reference evidence="2" key="1">
    <citation type="submission" date="2016-11" db="EMBL/GenBank/DDBJ databases">
        <authorList>
            <person name="Shukria A."/>
            <person name="Stevens D.C."/>
        </authorList>
    </citation>
    <scope>NUCLEOTIDE SEQUENCE [LARGE SCALE GENOMIC DNA]</scope>
    <source>
        <strain evidence="2">Cbfe23</strain>
    </source>
</reference>
<name>A0A1L9BK17_9BACT</name>
<evidence type="ECO:0000313" key="2">
    <source>
        <dbReference type="Proteomes" id="UP000182229"/>
    </source>
</evidence>
<keyword evidence="2" id="KW-1185">Reference proteome</keyword>
<dbReference type="STRING" id="83449.BON30_05105"/>
<dbReference type="EMBL" id="MPIN01000001">
    <property type="protein sequence ID" value="OJH42569.1"/>
    <property type="molecule type" value="Genomic_DNA"/>
</dbReference>
<proteinExistence type="predicted"/>
<organism evidence="1 2">
    <name type="scientific">Cystobacter ferrugineus</name>
    <dbReference type="NCBI Taxonomy" id="83449"/>
    <lineage>
        <taxon>Bacteria</taxon>
        <taxon>Pseudomonadati</taxon>
        <taxon>Myxococcota</taxon>
        <taxon>Myxococcia</taxon>
        <taxon>Myxococcales</taxon>
        <taxon>Cystobacterineae</taxon>
        <taxon>Archangiaceae</taxon>
        <taxon>Cystobacter</taxon>
    </lineage>
</organism>
<evidence type="ECO:0000313" key="1">
    <source>
        <dbReference type="EMBL" id="OJH42569.1"/>
    </source>
</evidence>
<dbReference type="AlphaFoldDB" id="A0A1L9BK17"/>
<comment type="caution">
    <text evidence="1">The sequence shown here is derived from an EMBL/GenBank/DDBJ whole genome shotgun (WGS) entry which is preliminary data.</text>
</comment>
<sequence>MWVWLSLGLGGCLLSDEVCTSADTTYSCCVKQHLDDASRCNALEAEVRVLEPRVHPSTPRTHGTAAAVGTVVAAATLSSDGEIFAGKLRAAVEKILQECAIQANEAVNRRRRGGDPTREQCEEILKWDPSGKPVTRAMRLGQEKHAEAIECARNRLSQLWPGRFSLEQRYRHDPTTGQLELVSPKQHQESMRKNQGKDMKGTLVPDVVIHAKGNPLKTQFAYDFKFPCLETTLPTWSIYPQDSPYYGESQGQVYERSFGAALRVTPWEII</sequence>
<dbReference type="Proteomes" id="UP000182229">
    <property type="component" value="Unassembled WGS sequence"/>
</dbReference>